<protein>
    <recommendedName>
        <fullName evidence="6">MYND-type domain-containing protein</fullName>
    </recommendedName>
</protein>
<dbReference type="PANTHER" id="PTHR45011">
    <property type="entry name" value="DAP3-BINDING CELL DEATH ENHANCER 1"/>
    <property type="match status" value="1"/>
</dbReference>
<evidence type="ECO:0000259" key="6">
    <source>
        <dbReference type="PROSITE" id="PS50865"/>
    </source>
</evidence>
<evidence type="ECO:0000256" key="3">
    <source>
        <dbReference type="ARBA" id="ARBA00022833"/>
    </source>
</evidence>
<feature type="region of interest" description="Disordered" evidence="5">
    <location>
        <begin position="153"/>
        <end position="172"/>
    </location>
</feature>
<dbReference type="Proteomes" id="UP000266841">
    <property type="component" value="Unassembled WGS sequence"/>
</dbReference>
<evidence type="ECO:0000256" key="2">
    <source>
        <dbReference type="ARBA" id="ARBA00022771"/>
    </source>
</evidence>
<accession>K0SH30</accession>
<evidence type="ECO:0000313" key="7">
    <source>
        <dbReference type="EMBL" id="EJK64279.1"/>
    </source>
</evidence>
<dbReference type="SMART" id="SM00671">
    <property type="entry name" value="SEL1"/>
    <property type="match status" value="3"/>
</dbReference>
<keyword evidence="8" id="KW-1185">Reference proteome</keyword>
<name>K0SH30_THAOC</name>
<dbReference type="InterPro" id="IPR002893">
    <property type="entry name" value="Znf_MYND"/>
</dbReference>
<dbReference type="InterPro" id="IPR011990">
    <property type="entry name" value="TPR-like_helical_dom_sf"/>
</dbReference>
<dbReference type="OrthoDB" id="193263at2759"/>
<dbReference type="SUPFAM" id="SSF81901">
    <property type="entry name" value="HCP-like"/>
    <property type="match status" value="1"/>
</dbReference>
<keyword evidence="3" id="KW-0862">Zinc</keyword>
<proteinExistence type="predicted"/>
<sequence>VNEEDATVETSTVDETESVPGEAETTAEEASVEEATAEEIEDEVDGEGVDEEEATVETSTVDDAETIPGEAETTAEESVNAMQTTADDISFEEYPYIAEESSMSMSMPIASSGFTANEIDAENNPELVEELEEEEEVVEDEEEELVMDEEKEIVEDEEKSDTLPQGGDPDTLPQISAADRLTLQALTCDMIGKAVASSLDLVNEAGAVPWPVVAIPLGTSKNKRLRQTRGGKPLPGKARHFHVQGEADLALYDRHVRGGRGPGRGSRALAVEKGLVELTFLSDLEMSLFRRGRARTNARSKQQPYVSFDPPKIEHLEEKTKASIKSYKISCICVAVNAKNDALIRMIPFYVVFHCHFGENGIYQAVVVRFGRFQVCHPCGDTPGDVFSRFHPSGGLIPANLAPMIGSLWTKGLRAAMVTPKIRIGTATSARPVRLSKARRGEQTHGHTVTRKKAMLKCPSSRAPPCSNRWQRSSGAVTRAHSFSPSLTPTFFVHSKIIVILDLTMSCVPVAGDDDGVCANCGKQGSDTVKLKNCTACRLVKYCGVDCQRAHRKQHKKACKQRADELKDEQLYCQGYERPEVDFCPICTLPIPIPMDEHSGLNVCCMKRICHGCDYAAQKRGMHDCPFCRSPYPDNDDDLSMVQARVAKKDPEAINFLGEKYFNGTLGLQKDVQKAVELWTEAAELGSIGALYSLGTLHVFGDRAQEDKAKGIQLWKKAAMRGHVLARHNLGVYEGHHKGNKDRAVRHLLISAKMGDMSSLEHIKNFAMNGKATKNQYAQALKGYQDAVEAMKSHDRDEAKRFRYLK</sequence>
<dbReference type="PROSITE" id="PS50865">
    <property type="entry name" value="ZF_MYND_2"/>
    <property type="match status" value="1"/>
</dbReference>
<dbReference type="InterPro" id="IPR006597">
    <property type="entry name" value="Sel1-like"/>
</dbReference>
<dbReference type="GO" id="GO:0008270">
    <property type="term" value="F:zinc ion binding"/>
    <property type="evidence" value="ECO:0007669"/>
    <property type="project" value="UniProtKB-KW"/>
</dbReference>
<comment type="caution">
    <text evidence="7">The sequence shown here is derived from an EMBL/GenBank/DDBJ whole genome shotgun (WGS) entry which is preliminary data.</text>
</comment>
<dbReference type="SUPFAM" id="SSF144232">
    <property type="entry name" value="HIT/MYND zinc finger-like"/>
    <property type="match status" value="1"/>
</dbReference>
<feature type="region of interest" description="Disordered" evidence="5">
    <location>
        <begin position="1"/>
        <end position="87"/>
    </location>
</feature>
<gene>
    <name evidence="7" type="ORF">THAOC_15003</name>
</gene>
<dbReference type="eggNOG" id="ENOG502RZ2E">
    <property type="taxonomic scope" value="Eukaryota"/>
</dbReference>
<reference evidence="7 8" key="1">
    <citation type="journal article" date="2012" name="Genome Biol.">
        <title>Genome and low-iron response of an oceanic diatom adapted to chronic iron limitation.</title>
        <authorList>
            <person name="Lommer M."/>
            <person name="Specht M."/>
            <person name="Roy A.S."/>
            <person name="Kraemer L."/>
            <person name="Andreson R."/>
            <person name="Gutowska M.A."/>
            <person name="Wolf J."/>
            <person name="Bergner S.V."/>
            <person name="Schilhabel M.B."/>
            <person name="Klostermeier U.C."/>
            <person name="Beiko R.G."/>
            <person name="Rosenstiel P."/>
            <person name="Hippler M."/>
            <person name="Laroche J."/>
        </authorList>
    </citation>
    <scope>NUCLEOTIDE SEQUENCE [LARGE SCALE GENOMIC DNA]</scope>
    <source>
        <strain evidence="7 8">CCMP1005</strain>
    </source>
</reference>
<feature type="compositionally biased region" description="Acidic residues" evidence="5">
    <location>
        <begin position="25"/>
        <end position="65"/>
    </location>
</feature>
<dbReference type="Gene3D" id="6.10.140.2220">
    <property type="match status" value="1"/>
</dbReference>
<dbReference type="EMBL" id="AGNL01017450">
    <property type="protein sequence ID" value="EJK64279.1"/>
    <property type="molecule type" value="Genomic_DNA"/>
</dbReference>
<dbReference type="PROSITE" id="PS01360">
    <property type="entry name" value="ZF_MYND_1"/>
    <property type="match status" value="1"/>
</dbReference>
<dbReference type="InterPro" id="IPR052748">
    <property type="entry name" value="ISR_Activator"/>
</dbReference>
<feature type="compositionally biased region" description="Polar residues" evidence="5">
    <location>
        <begin position="76"/>
        <end position="87"/>
    </location>
</feature>
<dbReference type="PANTHER" id="PTHR45011:SF1">
    <property type="entry name" value="DAP3-BINDING CELL DEATH ENHANCER 1"/>
    <property type="match status" value="1"/>
</dbReference>
<dbReference type="Pfam" id="PF08238">
    <property type="entry name" value="Sel1"/>
    <property type="match status" value="3"/>
</dbReference>
<dbReference type="Pfam" id="PF01753">
    <property type="entry name" value="zf-MYND"/>
    <property type="match status" value="1"/>
</dbReference>
<feature type="non-terminal residue" evidence="7">
    <location>
        <position position="1"/>
    </location>
</feature>
<keyword evidence="1" id="KW-0479">Metal-binding</keyword>
<evidence type="ECO:0000256" key="1">
    <source>
        <dbReference type="ARBA" id="ARBA00022723"/>
    </source>
</evidence>
<feature type="domain" description="MYND-type" evidence="6">
    <location>
        <begin position="518"/>
        <end position="559"/>
    </location>
</feature>
<dbReference type="AlphaFoldDB" id="K0SH30"/>
<evidence type="ECO:0000313" key="8">
    <source>
        <dbReference type="Proteomes" id="UP000266841"/>
    </source>
</evidence>
<evidence type="ECO:0000256" key="4">
    <source>
        <dbReference type="PROSITE-ProRule" id="PRU00134"/>
    </source>
</evidence>
<organism evidence="7 8">
    <name type="scientific">Thalassiosira oceanica</name>
    <name type="common">Marine diatom</name>
    <dbReference type="NCBI Taxonomy" id="159749"/>
    <lineage>
        <taxon>Eukaryota</taxon>
        <taxon>Sar</taxon>
        <taxon>Stramenopiles</taxon>
        <taxon>Ochrophyta</taxon>
        <taxon>Bacillariophyta</taxon>
        <taxon>Coscinodiscophyceae</taxon>
        <taxon>Thalassiosirophycidae</taxon>
        <taxon>Thalassiosirales</taxon>
        <taxon>Thalassiosiraceae</taxon>
        <taxon>Thalassiosira</taxon>
    </lineage>
</organism>
<evidence type="ECO:0000256" key="5">
    <source>
        <dbReference type="SAM" id="MobiDB-lite"/>
    </source>
</evidence>
<feature type="compositionally biased region" description="Acidic residues" evidence="5">
    <location>
        <begin position="1"/>
        <end position="17"/>
    </location>
</feature>
<dbReference type="Gene3D" id="1.25.40.10">
    <property type="entry name" value="Tetratricopeptide repeat domain"/>
    <property type="match status" value="1"/>
</dbReference>
<keyword evidence="2 4" id="KW-0863">Zinc-finger</keyword>